<proteinExistence type="predicted"/>
<dbReference type="RefSeq" id="WP_074914156.1">
    <property type="nucleotide sequence ID" value="NZ_FOXK01000003.1"/>
</dbReference>
<feature type="compositionally biased region" description="Basic and acidic residues" evidence="1">
    <location>
        <begin position="223"/>
        <end position="254"/>
    </location>
</feature>
<reference evidence="3" key="1">
    <citation type="submission" date="2016-10" db="EMBL/GenBank/DDBJ databases">
        <authorList>
            <person name="Varghese N."/>
            <person name="Submissions S."/>
        </authorList>
    </citation>
    <scope>NUCLEOTIDE SEQUENCE [LARGE SCALE GENOMIC DNA]</scope>
    <source>
        <strain evidence="3">JCM 15604</strain>
    </source>
</reference>
<evidence type="ECO:0008006" key="4">
    <source>
        <dbReference type="Google" id="ProtNLM"/>
    </source>
</evidence>
<keyword evidence="3" id="KW-1185">Reference proteome</keyword>
<organism evidence="2 3">
    <name type="scientific">Ectopseudomonas toyotomiensis</name>
    <dbReference type="NCBI Taxonomy" id="554344"/>
    <lineage>
        <taxon>Bacteria</taxon>
        <taxon>Pseudomonadati</taxon>
        <taxon>Pseudomonadota</taxon>
        <taxon>Gammaproteobacteria</taxon>
        <taxon>Pseudomonadales</taxon>
        <taxon>Pseudomonadaceae</taxon>
        <taxon>Ectopseudomonas</taxon>
    </lineage>
</organism>
<gene>
    <name evidence="2" type="ORF">SAMN05216177_103215</name>
</gene>
<dbReference type="AlphaFoldDB" id="A0A1I5QZQ5"/>
<dbReference type="OrthoDB" id="7030185at2"/>
<evidence type="ECO:0000313" key="3">
    <source>
        <dbReference type="Proteomes" id="UP000182025"/>
    </source>
</evidence>
<feature type="region of interest" description="Disordered" evidence="1">
    <location>
        <begin position="223"/>
        <end position="257"/>
    </location>
</feature>
<dbReference type="EMBL" id="FOXK01000003">
    <property type="protein sequence ID" value="SFP51725.1"/>
    <property type="molecule type" value="Genomic_DNA"/>
</dbReference>
<protein>
    <recommendedName>
        <fullName evidence="4">DUF1351 domain-containing protein</fullName>
    </recommendedName>
</protein>
<name>A0A1I5QZQ5_9GAMM</name>
<evidence type="ECO:0000256" key="1">
    <source>
        <dbReference type="SAM" id="MobiDB-lite"/>
    </source>
</evidence>
<accession>A0A1I5QZQ5</accession>
<sequence>MTIMNDVNIETGTVNIAVFNQTDAALAALREKYQVVPDANTEEGYAFVKEGIKELTGLRTRLEAVRKEVKEPYLQAGRIIDTEAKRITVELTTLEEPMKVAKKEVDDRVERERQERIARLQEKVDAIKAMPGQVRGKGSEEIESMLDRVGEIDVMHDYFDLTREAVAAKDAAMNELTQMLGERLEFEVNEKARLQAEAERAELQRQLKAQQEENDRILREQQAEMQRQQDEIKRQQQEMQRQQDEMRQQREALERAQAALQQPAPAAEVAQVEAPTEVVAAKPAPATSKAKPDNRPWHAVVTDKSALIAAIAAGFGTEDLLIVDQAALDSLANDKRNGLELPGVVAQPVPATHAA</sequence>
<evidence type="ECO:0000313" key="2">
    <source>
        <dbReference type="EMBL" id="SFP51725.1"/>
    </source>
</evidence>
<dbReference type="Proteomes" id="UP000182025">
    <property type="component" value="Unassembled WGS sequence"/>
</dbReference>